<sequence length="803" mass="85458">MADENTSLSSNQARSGRSADVSKTSLQFILDDSSPEQKATRARRAAASDERTPPSTRSAAAQNAVARPPPVKAGASKASRAVGKSARMQAAQKSAALSAPAAAPKRTERKRKARRRPPSRICKYEGCEQYVVDQGLCVRHGGGKRCTAEGCESRAKHKGKCWKHGGSTGCKVAGCQNRAKSRGKRCIVDGCKRQAYERTQNYCNTHFLELIGDDDGGIVGAHDDGEESADVEVEEEEEEGEKEEEEEEGDDDVDRGDARNQLQAEPGEMPAADTSGGEAAAPLRRSKRVEASDATSVAEREPVTASVSAPQRRSQRSARLALASPDAAKRIDGAEPANAPAAAGDEPAPPSPSARSSPLRRPRRAPTRRAAMRPQSALASDSPATADQEHEPLKDGALPGGHSAREAAALCEIIWQHLKENACQPDALEHDVSPAVIRWPRVAERLSRALGGQWTARACQKLWKFLAYGGDAATPASEDALLSDSDVEDYELSAQDVNRRVQERASAAEGGAKPAAGCRNAEPAALEAKAQGLLYPLYTQPVGVPAEWRQPCEKQQTTPLMCVAEKLLKRRVPLSDDSNGVSEAGPGELDASQRAIAAELRLSTEKPLPKAKRERKRKSDSAADRPRKKKDPVAVATAGPGPSPKVPTPVQPRAVFVPSSTPPPTPQKARDAFSYYCQMFRENHPAVVPSVGAVSESESPQSLLSIESLQILYARAAPHVLAACEQMAKTDVERYNREVLRVRLWEKTMASKQHSPAAALAPSPAAAPAPAAQAPKPPTTPVPPAATSSATTAIVALPSPSNS</sequence>
<dbReference type="Proteomes" id="UP001209570">
    <property type="component" value="Unassembled WGS sequence"/>
</dbReference>
<feature type="compositionally biased region" description="Polar residues" evidence="1">
    <location>
        <begin position="1"/>
        <end position="27"/>
    </location>
</feature>
<protein>
    <submittedName>
        <fullName evidence="2">Uncharacterized protein</fullName>
    </submittedName>
</protein>
<feature type="compositionally biased region" description="Low complexity" evidence="1">
    <location>
        <begin position="308"/>
        <end position="325"/>
    </location>
</feature>
<feature type="compositionally biased region" description="Pro residues" evidence="1">
    <location>
        <begin position="775"/>
        <end position="784"/>
    </location>
</feature>
<feature type="region of interest" description="Disordered" evidence="1">
    <location>
        <begin position="216"/>
        <end position="401"/>
    </location>
</feature>
<feature type="region of interest" description="Disordered" evidence="1">
    <location>
        <begin position="600"/>
        <end position="668"/>
    </location>
</feature>
<reference evidence="2" key="1">
    <citation type="submission" date="2021-12" db="EMBL/GenBank/DDBJ databases">
        <title>Prjna785345.</title>
        <authorList>
            <person name="Rujirawat T."/>
            <person name="Krajaejun T."/>
        </authorList>
    </citation>
    <scope>NUCLEOTIDE SEQUENCE</scope>
    <source>
        <strain evidence="2">Pi057C3</strain>
    </source>
</reference>
<evidence type="ECO:0000256" key="1">
    <source>
        <dbReference type="SAM" id="MobiDB-lite"/>
    </source>
</evidence>
<gene>
    <name evidence="2" type="ORF">P43SY_003204</name>
</gene>
<comment type="caution">
    <text evidence="2">The sequence shown here is derived from an EMBL/GenBank/DDBJ whole genome shotgun (WGS) entry which is preliminary data.</text>
</comment>
<proteinExistence type="predicted"/>
<feature type="compositionally biased region" description="Acidic residues" evidence="1">
    <location>
        <begin position="224"/>
        <end position="254"/>
    </location>
</feature>
<accession>A0AAD5Q7E5</accession>
<feature type="compositionally biased region" description="Low complexity" evidence="1">
    <location>
        <begin position="89"/>
        <end position="104"/>
    </location>
</feature>
<feature type="region of interest" description="Disordered" evidence="1">
    <location>
        <begin position="753"/>
        <end position="803"/>
    </location>
</feature>
<keyword evidence="3" id="KW-1185">Reference proteome</keyword>
<dbReference type="PANTHER" id="PTHR31827">
    <property type="entry name" value="EMB|CAB89363.1"/>
    <property type="match status" value="1"/>
</dbReference>
<evidence type="ECO:0000313" key="3">
    <source>
        <dbReference type="Proteomes" id="UP001209570"/>
    </source>
</evidence>
<dbReference type="PANTHER" id="PTHR31827:SF1">
    <property type="entry name" value="EMB|CAB89363.1"/>
    <property type="match status" value="1"/>
</dbReference>
<feature type="compositionally biased region" description="Low complexity" evidence="1">
    <location>
        <begin position="755"/>
        <end position="774"/>
    </location>
</feature>
<feature type="compositionally biased region" description="Basic residues" evidence="1">
    <location>
        <begin position="107"/>
        <end position="117"/>
    </location>
</feature>
<feature type="compositionally biased region" description="Low complexity" evidence="1">
    <location>
        <begin position="334"/>
        <end position="346"/>
    </location>
</feature>
<name>A0AAD5Q7E5_PYTIN</name>
<feature type="region of interest" description="Disordered" evidence="1">
    <location>
        <begin position="1"/>
        <end position="117"/>
    </location>
</feature>
<feature type="compositionally biased region" description="Basic residues" evidence="1">
    <location>
        <begin position="358"/>
        <end position="371"/>
    </location>
</feature>
<dbReference type="AlphaFoldDB" id="A0AAD5Q7E5"/>
<dbReference type="EMBL" id="JAKCXM010000352">
    <property type="protein sequence ID" value="KAJ0395306.1"/>
    <property type="molecule type" value="Genomic_DNA"/>
</dbReference>
<evidence type="ECO:0000313" key="2">
    <source>
        <dbReference type="EMBL" id="KAJ0395306.1"/>
    </source>
</evidence>
<feature type="compositionally biased region" description="Pro residues" evidence="1">
    <location>
        <begin position="641"/>
        <end position="650"/>
    </location>
</feature>
<organism evidence="2 3">
    <name type="scientific">Pythium insidiosum</name>
    <name type="common">Pythiosis disease agent</name>
    <dbReference type="NCBI Taxonomy" id="114742"/>
    <lineage>
        <taxon>Eukaryota</taxon>
        <taxon>Sar</taxon>
        <taxon>Stramenopiles</taxon>
        <taxon>Oomycota</taxon>
        <taxon>Peronosporomycetes</taxon>
        <taxon>Pythiales</taxon>
        <taxon>Pythiaceae</taxon>
        <taxon>Pythium</taxon>
    </lineage>
</organism>